<proteinExistence type="predicted"/>
<gene>
    <name evidence="1" type="ORF">PFISCL1PPCAC_12736</name>
</gene>
<keyword evidence="2" id="KW-1185">Reference proteome</keyword>
<evidence type="ECO:0000313" key="1">
    <source>
        <dbReference type="EMBL" id="GMT21439.1"/>
    </source>
</evidence>
<reference evidence="1" key="1">
    <citation type="submission" date="2023-10" db="EMBL/GenBank/DDBJ databases">
        <title>Genome assembly of Pristionchus species.</title>
        <authorList>
            <person name="Yoshida K."/>
            <person name="Sommer R.J."/>
        </authorList>
    </citation>
    <scope>NUCLEOTIDE SEQUENCE</scope>
    <source>
        <strain evidence="1">RS5133</strain>
    </source>
</reference>
<evidence type="ECO:0000313" key="2">
    <source>
        <dbReference type="Proteomes" id="UP001432322"/>
    </source>
</evidence>
<accession>A0AAV5VPI9</accession>
<dbReference type="AlphaFoldDB" id="A0AAV5VPI9"/>
<name>A0AAV5VPI9_9BILA</name>
<protein>
    <submittedName>
        <fullName evidence="1">Uncharacterized protein</fullName>
    </submittedName>
</protein>
<dbReference type="EMBL" id="BTSY01000004">
    <property type="protein sequence ID" value="GMT21439.1"/>
    <property type="molecule type" value="Genomic_DNA"/>
</dbReference>
<dbReference type="Proteomes" id="UP001432322">
    <property type="component" value="Unassembled WGS sequence"/>
</dbReference>
<organism evidence="1 2">
    <name type="scientific">Pristionchus fissidentatus</name>
    <dbReference type="NCBI Taxonomy" id="1538716"/>
    <lineage>
        <taxon>Eukaryota</taxon>
        <taxon>Metazoa</taxon>
        <taxon>Ecdysozoa</taxon>
        <taxon>Nematoda</taxon>
        <taxon>Chromadorea</taxon>
        <taxon>Rhabditida</taxon>
        <taxon>Rhabditina</taxon>
        <taxon>Diplogasteromorpha</taxon>
        <taxon>Diplogasteroidea</taxon>
        <taxon>Neodiplogasteridae</taxon>
        <taxon>Pristionchus</taxon>
    </lineage>
</organism>
<comment type="caution">
    <text evidence="1">The sequence shown here is derived from an EMBL/GenBank/DDBJ whole genome shotgun (WGS) entry which is preliminary data.</text>
</comment>
<sequence>MFNDIVASVATLNKYPYLILGMVCNAATRKLEWMDGSAITYSKNNVTVPDCIANDPLWEPLLASYPIHDMWYEVYPQDKARWTLLCVAEATTGGPASE</sequence>